<evidence type="ECO:0000313" key="3">
    <source>
        <dbReference type="EMBL" id="BAI80615.1"/>
    </source>
</evidence>
<dbReference type="GO" id="GO:0008713">
    <property type="term" value="F:ADP-heptose-lipopolysaccharide heptosyltransferase activity"/>
    <property type="evidence" value="ECO:0007669"/>
    <property type="project" value="TreeGrafter"/>
</dbReference>
<dbReference type="OrthoDB" id="9768048at2"/>
<accession>D3PDE2</accession>
<name>D3PDE2_DEFDS</name>
<keyword evidence="2 3" id="KW-0808">Transferase</keyword>
<dbReference type="HOGENOM" id="CLU_038371_7_0_0"/>
<dbReference type="SUPFAM" id="SSF53756">
    <property type="entry name" value="UDP-Glycosyltransferase/glycogen phosphorylase"/>
    <property type="match status" value="1"/>
</dbReference>
<dbReference type="eggNOG" id="COG0859">
    <property type="taxonomic scope" value="Bacteria"/>
</dbReference>
<dbReference type="Pfam" id="PF01075">
    <property type="entry name" value="Glyco_transf_9"/>
    <property type="match status" value="1"/>
</dbReference>
<dbReference type="PANTHER" id="PTHR30160">
    <property type="entry name" value="TETRAACYLDISACCHARIDE 4'-KINASE-RELATED"/>
    <property type="match status" value="1"/>
</dbReference>
<reference evidence="3 4" key="1">
    <citation type="journal article" date="2010" name="DNA Res.">
        <title>Bacterial lifestyle in a deep-sea hydrothermal vent chimney revealed by the genome sequence of the thermophilic bacterium Deferribacter desulfuricans SSM1.</title>
        <authorList>
            <person name="Takaki Y."/>
            <person name="Shimamura S."/>
            <person name="Nakagawa S."/>
            <person name="Fukuhara Y."/>
            <person name="Horikawa H."/>
            <person name="Ankai A."/>
            <person name="Harada T."/>
            <person name="Hosoyama A."/>
            <person name="Oguchi A."/>
            <person name="Fukui S."/>
            <person name="Fujita N."/>
            <person name="Takami H."/>
            <person name="Takai K."/>
        </authorList>
    </citation>
    <scope>NUCLEOTIDE SEQUENCE [LARGE SCALE GENOMIC DNA]</scope>
    <source>
        <strain evidence="4">DSM 14783 / JCM 11476 / NBRC 101012 / SSM1</strain>
    </source>
</reference>
<dbReference type="EMBL" id="AP011529">
    <property type="protein sequence ID" value="BAI80615.1"/>
    <property type="molecule type" value="Genomic_DNA"/>
</dbReference>
<evidence type="ECO:0000256" key="2">
    <source>
        <dbReference type="ARBA" id="ARBA00022679"/>
    </source>
</evidence>
<dbReference type="InterPro" id="IPR051199">
    <property type="entry name" value="LPS_LOS_Heptosyltrfase"/>
</dbReference>
<dbReference type="CDD" id="cd03789">
    <property type="entry name" value="GT9_LPS_heptosyltransferase"/>
    <property type="match status" value="1"/>
</dbReference>
<dbReference type="RefSeq" id="WP_013007862.1">
    <property type="nucleotide sequence ID" value="NC_013939.1"/>
</dbReference>
<dbReference type="Gene3D" id="3.40.50.2000">
    <property type="entry name" value="Glycogen Phosphorylase B"/>
    <property type="match status" value="2"/>
</dbReference>
<keyword evidence="4" id="KW-1185">Reference proteome</keyword>
<dbReference type="KEGG" id="ddf:DEFDS_1146"/>
<keyword evidence="1" id="KW-0328">Glycosyltransferase</keyword>
<organism evidence="3 4">
    <name type="scientific">Deferribacter desulfuricans (strain DSM 14783 / JCM 11476 / NBRC 101012 / SSM1)</name>
    <dbReference type="NCBI Taxonomy" id="639282"/>
    <lineage>
        <taxon>Bacteria</taxon>
        <taxon>Pseudomonadati</taxon>
        <taxon>Deferribacterota</taxon>
        <taxon>Deferribacteres</taxon>
        <taxon>Deferribacterales</taxon>
        <taxon>Deferribacteraceae</taxon>
        <taxon>Deferribacter</taxon>
    </lineage>
</organism>
<protein>
    <submittedName>
        <fullName evidence="3">Heptosyltransferase family protein</fullName>
    </submittedName>
</protein>
<evidence type="ECO:0000256" key="1">
    <source>
        <dbReference type="ARBA" id="ARBA00022676"/>
    </source>
</evidence>
<dbReference type="PANTHER" id="PTHR30160:SF1">
    <property type="entry name" value="LIPOPOLYSACCHARIDE 1,2-N-ACETYLGLUCOSAMINETRANSFERASE-RELATED"/>
    <property type="match status" value="1"/>
</dbReference>
<dbReference type="STRING" id="639282.DEFDS_1146"/>
<gene>
    <name evidence="3" type="ordered locus">DEFDS_1146</name>
</gene>
<evidence type="ECO:0000313" key="4">
    <source>
        <dbReference type="Proteomes" id="UP000001520"/>
    </source>
</evidence>
<proteinExistence type="predicted"/>
<dbReference type="GO" id="GO:0005829">
    <property type="term" value="C:cytosol"/>
    <property type="evidence" value="ECO:0007669"/>
    <property type="project" value="TreeGrafter"/>
</dbReference>
<dbReference type="CAZy" id="GT9">
    <property type="family name" value="Glycosyltransferase Family 9"/>
</dbReference>
<dbReference type="GO" id="GO:0009244">
    <property type="term" value="P:lipopolysaccharide core region biosynthetic process"/>
    <property type="evidence" value="ECO:0007669"/>
    <property type="project" value="TreeGrafter"/>
</dbReference>
<dbReference type="InterPro" id="IPR002201">
    <property type="entry name" value="Glyco_trans_9"/>
</dbReference>
<dbReference type="AlphaFoldDB" id="D3PDE2"/>
<sequence>MKVLFVRFSSLGDIILTTGIIDLLKKQYPEIEIDFLTYEQFKDILIFKKRINNILTIKRKNGLMPYLTFIQENINNYDYIFDLHANLKTFFLKIFTQSTISKYKKGSFKRRLFVKFRLFKNQLNKHVVERYFDAVNKVFELKINSIEDLRPTLLTGIKKENYIVIHPFASKKTKEWPYFSYLIENLSKYHKVVIVGSGHLEITENSNIINLTNQTSLQELTNVIAKAKLLITTDSGPMHIGIACNTPTLAIFGSTTKEFGFYPIFENCYIVENNDIKCRPCHVHGLNKCPKKHFDCMKSITPEILLEKIKQLT</sequence>
<dbReference type="Proteomes" id="UP000001520">
    <property type="component" value="Chromosome"/>
</dbReference>